<reference evidence="13" key="2">
    <citation type="submission" date="2023-04" db="EMBL/GenBank/DDBJ databases">
        <authorList>
            <person name="Bu L."/>
            <person name="Lu L."/>
            <person name="Laidemitt M.R."/>
            <person name="Zhang S.M."/>
            <person name="Mutuku M."/>
            <person name="Mkoji G."/>
            <person name="Steinauer M."/>
            <person name="Loker E.S."/>
        </authorList>
    </citation>
    <scope>NUCLEOTIDE SEQUENCE</scope>
    <source>
        <strain evidence="13">KasaAsao</strain>
        <tissue evidence="13">Whole Snail</tissue>
    </source>
</reference>
<keyword evidence="6" id="KW-0915">Sodium</keyword>
<name>A0AAD8C917_BIOPF</name>
<evidence type="ECO:0000256" key="9">
    <source>
        <dbReference type="ARBA" id="ARBA00023201"/>
    </source>
</evidence>
<evidence type="ECO:0000256" key="1">
    <source>
        <dbReference type="ARBA" id="ARBA00004141"/>
    </source>
</evidence>
<keyword evidence="5 12" id="KW-1133">Transmembrane helix</keyword>
<sequence>VTPVEIISDQIDDVKCEEKKQSFGEIFSDYARVASMNGVPLIEAASSPTLKAIWSFLLAAAIGAMIFHLYALFDRYLRYDKHAEIDMSFSSLQFPAVTICNTNIMRSSMTRNASNDIHILLADINNKSQQIKEANSYNEINFEETVSTDDRSDYCWNNYYYYYNETYWYDYDLIWDCLTSQYSNTGCTYQKKTKLEIDINLLGRAENDFQTLFSFMDSDTKKLVGHQLEDMLLQCTFGRIPCILFKNFTQTVTANYGNCYTVDQKFIAKRSGPDGGLELILFLELGEYLQGITSGRGAQVVIHERGSYPFPEDEGISIPAGQQTVISLRQMKINRLSEPYDHCTNRDIEKYMYTRNLCQKKCIQGIIIKSCNCYDTRFQSMNSVINTTSGSLPCTNSKYDQQCIQNVTNSFKDNERDCQCFNPCNESIYEKSVSYKQWPNNDMAKYLANQVCKNNSTLCDSLWNLSNSNPEELRMNFLKLNIFFQDLNFEERSDQANYEFTALLSDIGGSIGLWIGLSILSLFEIVDLLLRIVYKVLTWTRKCDVTQK</sequence>
<evidence type="ECO:0000256" key="2">
    <source>
        <dbReference type="ARBA" id="ARBA00022448"/>
    </source>
</evidence>
<proteinExistence type="inferred from homology"/>
<evidence type="ECO:0000256" key="11">
    <source>
        <dbReference type="RuleBase" id="RU000679"/>
    </source>
</evidence>
<dbReference type="InterPro" id="IPR001873">
    <property type="entry name" value="ENaC"/>
</dbReference>
<dbReference type="PRINTS" id="PR01078">
    <property type="entry name" value="AMINACHANNEL"/>
</dbReference>
<dbReference type="EMBL" id="JASAOG010000004">
    <property type="protein sequence ID" value="KAK0068624.1"/>
    <property type="molecule type" value="Genomic_DNA"/>
</dbReference>
<evidence type="ECO:0000256" key="7">
    <source>
        <dbReference type="ARBA" id="ARBA00023065"/>
    </source>
</evidence>
<dbReference type="Proteomes" id="UP001233172">
    <property type="component" value="Unassembled WGS sequence"/>
</dbReference>
<dbReference type="Pfam" id="PF00858">
    <property type="entry name" value="ASC"/>
    <property type="match status" value="1"/>
</dbReference>
<dbReference type="PANTHER" id="PTHR11690">
    <property type="entry name" value="AMILORIDE-SENSITIVE SODIUM CHANNEL-RELATED"/>
    <property type="match status" value="1"/>
</dbReference>
<evidence type="ECO:0000256" key="4">
    <source>
        <dbReference type="ARBA" id="ARBA00022692"/>
    </source>
</evidence>
<gene>
    <name evidence="13" type="ORF">Bpfe_001587</name>
</gene>
<evidence type="ECO:0000256" key="12">
    <source>
        <dbReference type="SAM" id="Phobius"/>
    </source>
</evidence>
<keyword evidence="10 11" id="KW-0407">Ion channel</keyword>
<keyword evidence="14" id="KW-1185">Reference proteome</keyword>
<dbReference type="Gene3D" id="1.10.287.820">
    <property type="entry name" value="Acid-sensing ion channel domain"/>
    <property type="match status" value="1"/>
</dbReference>
<evidence type="ECO:0000313" key="14">
    <source>
        <dbReference type="Proteomes" id="UP001233172"/>
    </source>
</evidence>
<dbReference type="GO" id="GO:0005886">
    <property type="term" value="C:plasma membrane"/>
    <property type="evidence" value="ECO:0007669"/>
    <property type="project" value="TreeGrafter"/>
</dbReference>
<organism evidence="13 14">
    <name type="scientific">Biomphalaria pfeifferi</name>
    <name type="common">Bloodfluke planorb</name>
    <name type="synonym">Freshwater snail</name>
    <dbReference type="NCBI Taxonomy" id="112525"/>
    <lineage>
        <taxon>Eukaryota</taxon>
        <taxon>Metazoa</taxon>
        <taxon>Spiralia</taxon>
        <taxon>Lophotrochozoa</taxon>
        <taxon>Mollusca</taxon>
        <taxon>Gastropoda</taxon>
        <taxon>Heterobranchia</taxon>
        <taxon>Euthyneura</taxon>
        <taxon>Panpulmonata</taxon>
        <taxon>Hygrophila</taxon>
        <taxon>Lymnaeoidea</taxon>
        <taxon>Planorbidae</taxon>
        <taxon>Biomphalaria</taxon>
    </lineage>
</organism>
<evidence type="ECO:0000256" key="6">
    <source>
        <dbReference type="ARBA" id="ARBA00023053"/>
    </source>
</evidence>
<keyword evidence="7 11" id="KW-0406">Ion transport</keyword>
<keyword evidence="4 11" id="KW-0812">Transmembrane</keyword>
<dbReference type="AlphaFoldDB" id="A0AAD8C917"/>
<keyword evidence="8 12" id="KW-0472">Membrane</keyword>
<feature type="non-terminal residue" evidence="13">
    <location>
        <position position="548"/>
    </location>
</feature>
<reference evidence="13" key="1">
    <citation type="journal article" date="2023" name="PLoS Negl. Trop. Dis.">
        <title>A genome sequence for Biomphalaria pfeifferi, the major vector snail for the human-infecting parasite Schistosoma mansoni.</title>
        <authorList>
            <person name="Bu L."/>
            <person name="Lu L."/>
            <person name="Laidemitt M.R."/>
            <person name="Zhang S.M."/>
            <person name="Mutuku M."/>
            <person name="Mkoji G."/>
            <person name="Steinauer M."/>
            <person name="Loker E.S."/>
        </authorList>
    </citation>
    <scope>NUCLEOTIDE SEQUENCE</scope>
    <source>
        <strain evidence="13">KasaAsao</strain>
    </source>
</reference>
<evidence type="ECO:0000313" key="13">
    <source>
        <dbReference type="EMBL" id="KAK0068624.1"/>
    </source>
</evidence>
<dbReference type="Gene3D" id="2.60.470.10">
    <property type="entry name" value="Acid-sensing ion channels like domains"/>
    <property type="match status" value="1"/>
</dbReference>
<comment type="subcellular location">
    <subcellularLocation>
        <location evidence="1">Membrane</location>
        <topology evidence="1">Multi-pass membrane protein</topology>
    </subcellularLocation>
</comment>
<comment type="similarity">
    <text evidence="11">Belongs to the amiloride-sensitive sodium channel (TC 1.A.6) family.</text>
</comment>
<feature type="transmembrane region" description="Helical" evidence="12">
    <location>
        <begin position="52"/>
        <end position="73"/>
    </location>
</feature>
<accession>A0AAD8C917</accession>
<protein>
    <submittedName>
        <fullName evidence="13">Degenerin unc-8</fullName>
    </submittedName>
</protein>
<keyword evidence="3 11" id="KW-0894">Sodium channel</keyword>
<dbReference type="GO" id="GO:0015280">
    <property type="term" value="F:ligand-gated sodium channel activity"/>
    <property type="evidence" value="ECO:0007669"/>
    <property type="project" value="TreeGrafter"/>
</dbReference>
<evidence type="ECO:0000256" key="3">
    <source>
        <dbReference type="ARBA" id="ARBA00022461"/>
    </source>
</evidence>
<evidence type="ECO:0000256" key="8">
    <source>
        <dbReference type="ARBA" id="ARBA00023136"/>
    </source>
</evidence>
<dbReference type="PANTHER" id="PTHR11690:SF248">
    <property type="entry name" value="PICKPOCKET 17, ISOFORM A"/>
    <property type="match status" value="1"/>
</dbReference>
<keyword evidence="9 11" id="KW-0739">Sodium transport</keyword>
<evidence type="ECO:0000256" key="5">
    <source>
        <dbReference type="ARBA" id="ARBA00022989"/>
    </source>
</evidence>
<evidence type="ECO:0000256" key="10">
    <source>
        <dbReference type="ARBA" id="ARBA00023303"/>
    </source>
</evidence>
<feature type="transmembrane region" description="Helical" evidence="12">
    <location>
        <begin position="511"/>
        <end position="534"/>
    </location>
</feature>
<comment type="caution">
    <text evidence="13">The sequence shown here is derived from an EMBL/GenBank/DDBJ whole genome shotgun (WGS) entry which is preliminary data.</text>
</comment>
<keyword evidence="2 11" id="KW-0813">Transport</keyword>